<evidence type="ECO:0000313" key="3">
    <source>
        <dbReference type="Proteomes" id="UP001266305"/>
    </source>
</evidence>
<keyword evidence="3" id="KW-1185">Reference proteome</keyword>
<feature type="compositionally biased region" description="Basic residues" evidence="1">
    <location>
        <begin position="31"/>
        <end position="40"/>
    </location>
</feature>
<name>A0ABQ9V1D0_SAGOE</name>
<accession>A0ABQ9V1D0</accession>
<feature type="non-terminal residue" evidence="2">
    <location>
        <position position="1"/>
    </location>
</feature>
<feature type="non-terminal residue" evidence="2">
    <location>
        <position position="56"/>
    </location>
</feature>
<keyword evidence="2" id="KW-0378">Hydrolase</keyword>
<comment type="caution">
    <text evidence="2">The sequence shown here is derived from an EMBL/GenBank/DDBJ whole genome shotgun (WGS) entry which is preliminary data.</text>
</comment>
<organism evidence="2 3">
    <name type="scientific">Saguinus oedipus</name>
    <name type="common">Cotton-top tamarin</name>
    <name type="synonym">Oedipomidas oedipus</name>
    <dbReference type="NCBI Taxonomy" id="9490"/>
    <lineage>
        <taxon>Eukaryota</taxon>
        <taxon>Metazoa</taxon>
        <taxon>Chordata</taxon>
        <taxon>Craniata</taxon>
        <taxon>Vertebrata</taxon>
        <taxon>Euteleostomi</taxon>
        <taxon>Mammalia</taxon>
        <taxon>Eutheria</taxon>
        <taxon>Euarchontoglires</taxon>
        <taxon>Primates</taxon>
        <taxon>Haplorrhini</taxon>
        <taxon>Platyrrhini</taxon>
        <taxon>Cebidae</taxon>
        <taxon>Callitrichinae</taxon>
        <taxon>Saguinus</taxon>
    </lineage>
</organism>
<evidence type="ECO:0000256" key="1">
    <source>
        <dbReference type="SAM" id="MobiDB-lite"/>
    </source>
</evidence>
<keyword evidence="2" id="KW-0547">Nucleotide-binding</keyword>
<keyword evidence="2" id="KW-0347">Helicase</keyword>
<protein>
    <submittedName>
        <fullName evidence="2">ATP-dependent RNA helicase dhx37</fullName>
    </submittedName>
</protein>
<keyword evidence="2" id="KW-0067">ATP-binding</keyword>
<dbReference type="GO" id="GO:0004386">
    <property type="term" value="F:helicase activity"/>
    <property type="evidence" value="ECO:0007669"/>
    <property type="project" value="UniProtKB-KW"/>
</dbReference>
<gene>
    <name evidence="2" type="primary">DHX37_2</name>
    <name evidence="2" type="ORF">P7K49_020562</name>
</gene>
<sequence length="56" mass="6363">KDTLKGVDASNPLVLPGKKKKKTKAPPLSQKQKKPLTKKERKVLQKILEQKEKKSQ</sequence>
<reference evidence="2 3" key="1">
    <citation type="submission" date="2023-05" db="EMBL/GenBank/DDBJ databases">
        <title>B98-5 Cell Line De Novo Hybrid Assembly: An Optical Mapping Approach.</title>
        <authorList>
            <person name="Kananen K."/>
            <person name="Auerbach J.A."/>
            <person name="Kautto E."/>
            <person name="Blachly J.S."/>
        </authorList>
    </citation>
    <scope>NUCLEOTIDE SEQUENCE [LARGE SCALE GENOMIC DNA]</scope>
    <source>
        <strain evidence="2">B95-8</strain>
        <tissue evidence="2">Cell line</tissue>
    </source>
</reference>
<feature type="region of interest" description="Disordered" evidence="1">
    <location>
        <begin position="1"/>
        <end position="40"/>
    </location>
</feature>
<dbReference type="EMBL" id="JASSZA010000009">
    <property type="protein sequence ID" value="KAK2102895.1"/>
    <property type="molecule type" value="Genomic_DNA"/>
</dbReference>
<evidence type="ECO:0000313" key="2">
    <source>
        <dbReference type="EMBL" id="KAK2102895.1"/>
    </source>
</evidence>
<dbReference type="Proteomes" id="UP001266305">
    <property type="component" value="Unassembled WGS sequence"/>
</dbReference>
<proteinExistence type="predicted"/>